<feature type="transmembrane region" description="Helical" evidence="1">
    <location>
        <begin position="63"/>
        <end position="84"/>
    </location>
</feature>
<comment type="caution">
    <text evidence="2">The sequence shown here is derived from an EMBL/GenBank/DDBJ whole genome shotgun (WGS) entry which is preliminary data.</text>
</comment>
<feature type="transmembrane region" description="Helical" evidence="1">
    <location>
        <begin position="416"/>
        <end position="438"/>
    </location>
</feature>
<dbReference type="GO" id="GO:0004143">
    <property type="term" value="F:ATP-dependent diacylglycerol kinase activity"/>
    <property type="evidence" value="ECO:0007669"/>
    <property type="project" value="InterPro"/>
</dbReference>
<feature type="transmembrane region" description="Helical" evidence="1">
    <location>
        <begin position="118"/>
        <end position="137"/>
    </location>
</feature>
<proteinExistence type="predicted"/>
<feature type="transmembrane region" description="Helical" evidence="1">
    <location>
        <begin position="229"/>
        <end position="247"/>
    </location>
</feature>
<feature type="transmembrane region" description="Helical" evidence="1">
    <location>
        <begin position="96"/>
        <end position="112"/>
    </location>
</feature>
<keyword evidence="1" id="KW-1133">Transmembrane helix</keyword>
<keyword evidence="1" id="KW-0472">Membrane</keyword>
<feature type="transmembrane region" description="Helical" evidence="1">
    <location>
        <begin position="6"/>
        <end position="28"/>
    </location>
</feature>
<feature type="transmembrane region" description="Helical" evidence="1">
    <location>
        <begin position="207"/>
        <end position="223"/>
    </location>
</feature>
<dbReference type="InterPro" id="IPR037997">
    <property type="entry name" value="Dgk1-like"/>
</dbReference>
<feature type="transmembrane region" description="Helical" evidence="1">
    <location>
        <begin position="384"/>
        <end position="404"/>
    </location>
</feature>
<evidence type="ECO:0000313" key="2">
    <source>
        <dbReference type="EMBL" id="PUB10170.1"/>
    </source>
</evidence>
<dbReference type="RefSeq" id="WP_108388905.1">
    <property type="nucleotide sequence ID" value="NZ_QBUD01000021.1"/>
</dbReference>
<keyword evidence="2" id="KW-0808">Transferase</keyword>
<organism evidence="2 3">
    <name type="scientific">Yoonia sediminilitoris</name>
    <dbReference type="NCBI Taxonomy" id="1286148"/>
    <lineage>
        <taxon>Bacteria</taxon>
        <taxon>Pseudomonadati</taxon>
        <taxon>Pseudomonadota</taxon>
        <taxon>Alphaproteobacteria</taxon>
        <taxon>Rhodobacterales</taxon>
        <taxon>Paracoccaceae</taxon>
        <taxon>Yoonia</taxon>
    </lineage>
</organism>
<accession>A0A2T6K684</accession>
<keyword evidence="3" id="KW-1185">Reference proteome</keyword>
<dbReference type="AlphaFoldDB" id="A0A2T6K684"/>
<evidence type="ECO:0000313" key="3">
    <source>
        <dbReference type="Proteomes" id="UP000244523"/>
    </source>
</evidence>
<gene>
    <name evidence="2" type="ORF">C8N45_12126</name>
</gene>
<feature type="transmembrane region" description="Helical" evidence="1">
    <location>
        <begin position="304"/>
        <end position="322"/>
    </location>
</feature>
<dbReference type="Proteomes" id="UP000244523">
    <property type="component" value="Unassembled WGS sequence"/>
</dbReference>
<dbReference type="EMBL" id="QBUD01000021">
    <property type="protein sequence ID" value="PUB10170.1"/>
    <property type="molecule type" value="Genomic_DNA"/>
</dbReference>
<feature type="transmembrane region" description="Helical" evidence="1">
    <location>
        <begin position="352"/>
        <end position="372"/>
    </location>
</feature>
<sequence>MNNALQIALALGSVAVLLGLMAVVRHLAALWHIGPEVQRKLVHIGTGLYAIMLPWLFPDRWPIYMLVGLTLLVMLVLRLPNSGLGRTLHGVERQSYGDFLLAISVGLCLFLAEDQIFLYVLPIAVLTLADAAAALAGSTYGTRFFKIEEGEKSIEGSTVFFAVTLLIAILCLMLMTGLPPLNIIVLSVMVAAFGTFVEAVSWRGFDNMFLPLGLLIFLAVHANDPLPDLLALASFFATCIVAFKLVAPQLGLTAHAARVYVTAVFLVIAVTAIQNAIFPILVLAAHAWSRTTTPSQSQYPDLDIVVGLAMISFGWLVLGNATQWNAVSFYGMTAMGLMLGFCALAVTGQRVLVRVITLTAIVAGACLLRMIILQLNPDGTNWNGMMWPAVAGMAMLTLGLPSLWPVAFAQARVAKLTLLALAPPLVTYLHAIYSAGVLY</sequence>
<dbReference type="OrthoDB" id="8149352at2"/>
<keyword evidence="1" id="KW-0812">Transmembrane</keyword>
<protein>
    <submittedName>
        <fullName evidence="2">Phytol kinase</fullName>
    </submittedName>
</protein>
<name>A0A2T6K684_9RHOB</name>
<keyword evidence="2" id="KW-0418">Kinase</keyword>
<feature type="transmembrane region" description="Helical" evidence="1">
    <location>
        <begin position="329"/>
        <end position="346"/>
    </location>
</feature>
<dbReference type="PANTHER" id="PTHR31303:SF1">
    <property type="entry name" value="CTP-DEPENDENT DIACYLGLYCEROL KINASE 1"/>
    <property type="match status" value="1"/>
</dbReference>
<dbReference type="PANTHER" id="PTHR31303">
    <property type="entry name" value="CTP-DEPENDENT DIACYLGLYCEROL KINASE 1"/>
    <property type="match status" value="1"/>
</dbReference>
<feature type="transmembrane region" description="Helical" evidence="1">
    <location>
        <begin position="158"/>
        <end position="175"/>
    </location>
</feature>
<evidence type="ECO:0000256" key="1">
    <source>
        <dbReference type="SAM" id="Phobius"/>
    </source>
</evidence>
<feature type="transmembrane region" description="Helical" evidence="1">
    <location>
        <begin position="259"/>
        <end position="284"/>
    </location>
</feature>
<reference evidence="2 3" key="1">
    <citation type="submission" date="2018-04" db="EMBL/GenBank/DDBJ databases">
        <title>Genomic Encyclopedia of Archaeal and Bacterial Type Strains, Phase II (KMG-II): from individual species to whole genera.</title>
        <authorList>
            <person name="Goeker M."/>
        </authorList>
    </citation>
    <scope>NUCLEOTIDE SEQUENCE [LARGE SCALE GENOMIC DNA]</scope>
    <source>
        <strain evidence="2 3">DSM 29955</strain>
    </source>
</reference>